<dbReference type="Proteomes" id="UP000286287">
    <property type="component" value="Unassembled WGS sequence"/>
</dbReference>
<feature type="active site" description="Nucleophile" evidence="2">
    <location>
        <position position="152"/>
    </location>
</feature>
<name>A0A418V077_9DEIO</name>
<sequence>MQNSEFAGTATFVLEREVNLAGVHVPMRLGAQSWGTLNAAKDNAVLVCHYYTGIMRAAGQNPDGTPAWWAPLIGPGKAIDTDRFFVVCMNTPGNVQSNDPTVVTTGPDTLAPDGQVWGERFPAWNFVDLHGLQLELMRELGVPRWHAVVGPSLGGMQALYWAALTPELAPRVAALITSPRLGPVLRDVFMPLMRDVSRSGGLEGALRLITYFGLGSDGLEHLFRAADFGVYLRSRSGAASLAHTLEIGKLVSTYDLEGIAAQDDLFARWRDLGLRLLTMNVPGDQFFPAAEMREFARASARAGVNHTHVEVPSVLGHLAALMETEKFAPHLRALLDKPVPEAAHA</sequence>
<dbReference type="PANTHER" id="PTHR32268:SF11">
    <property type="entry name" value="HOMOSERINE O-ACETYLTRANSFERASE"/>
    <property type="match status" value="1"/>
</dbReference>
<dbReference type="EMBL" id="QYUJ01000030">
    <property type="protein sequence ID" value="RJF69125.1"/>
    <property type="molecule type" value="Genomic_DNA"/>
</dbReference>
<keyword evidence="1" id="KW-0808">Transferase</keyword>
<evidence type="ECO:0000259" key="3">
    <source>
        <dbReference type="Pfam" id="PF00561"/>
    </source>
</evidence>
<proteinExistence type="predicted"/>
<dbReference type="PIRSF" id="PIRSF000443">
    <property type="entry name" value="Homoser_Ac_trans"/>
    <property type="match status" value="1"/>
</dbReference>
<evidence type="ECO:0000256" key="2">
    <source>
        <dbReference type="PIRSR" id="PIRSR000443-1"/>
    </source>
</evidence>
<dbReference type="OrthoDB" id="9800754at2"/>
<comment type="caution">
    <text evidence="4">The sequence shown here is derived from an EMBL/GenBank/DDBJ whole genome shotgun (WGS) entry which is preliminary data.</text>
</comment>
<protein>
    <submittedName>
        <fullName evidence="4">Alpha/beta fold hydrolase</fullName>
    </submittedName>
</protein>
<feature type="domain" description="AB hydrolase-1" evidence="3">
    <location>
        <begin position="64"/>
        <end position="177"/>
    </location>
</feature>
<keyword evidence="5" id="KW-1185">Reference proteome</keyword>
<reference evidence="4 5" key="1">
    <citation type="submission" date="2018-09" db="EMBL/GenBank/DDBJ databases">
        <authorList>
            <person name="Zhu H."/>
        </authorList>
    </citation>
    <scope>NUCLEOTIDE SEQUENCE [LARGE SCALE GENOMIC DNA]</scope>
    <source>
        <strain evidence="4 5">K2S05-167</strain>
    </source>
</reference>
<keyword evidence="4" id="KW-0378">Hydrolase</keyword>
<dbReference type="InterPro" id="IPR029058">
    <property type="entry name" value="AB_hydrolase_fold"/>
</dbReference>
<feature type="active site" evidence="2">
    <location>
        <position position="284"/>
    </location>
</feature>
<organism evidence="4 5">
    <name type="scientific">Deinococcus cavernae</name>
    <dbReference type="NCBI Taxonomy" id="2320857"/>
    <lineage>
        <taxon>Bacteria</taxon>
        <taxon>Thermotogati</taxon>
        <taxon>Deinococcota</taxon>
        <taxon>Deinococci</taxon>
        <taxon>Deinococcales</taxon>
        <taxon>Deinococcaceae</taxon>
        <taxon>Deinococcus</taxon>
    </lineage>
</organism>
<accession>A0A418V077</accession>
<dbReference type="SUPFAM" id="SSF53474">
    <property type="entry name" value="alpha/beta-Hydrolases"/>
    <property type="match status" value="1"/>
</dbReference>
<dbReference type="Gene3D" id="3.40.50.1820">
    <property type="entry name" value="alpha/beta hydrolase"/>
    <property type="match status" value="1"/>
</dbReference>
<dbReference type="InterPro" id="IPR000073">
    <property type="entry name" value="AB_hydrolase_1"/>
</dbReference>
<gene>
    <name evidence="4" type="ORF">D3875_22680</name>
</gene>
<dbReference type="PANTHER" id="PTHR32268">
    <property type="entry name" value="HOMOSERINE O-ACETYLTRANSFERASE"/>
    <property type="match status" value="1"/>
</dbReference>
<dbReference type="GO" id="GO:0004414">
    <property type="term" value="F:homoserine O-acetyltransferase activity"/>
    <property type="evidence" value="ECO:0007669"/>
    <property type="project" value="TreeGrafter"/>
</dbReference>
<evidence type="ECO:0000256" key="1">
    <source>
        <dbReference type="ARBA" id="ARBA00022679"/>
    </source>
</evidence>
<evidence type="ECO:0000313" key="4">
    <source>
        <dbReference type="EMBL" id="RJF69125.1"/>
    </source>
</evidence>
<dbReference type="InterPro" id="IPR008220">
    <property type="entry name" value="HAT_MetX-like"/>
</dbReference>
<dbReference type="Pfam" id="PF00561">
    <property type="entry name" value="Abhydrolase_1"/>
    <property type="match status" value="1"/>
</dbReference>
<dbReference type="GO" id="GO:0016787">
    <property type="term" value="F:hydrolase activity"/>
    <property type="evidence" value="ECO:0007669"/>
    <property type="project" value="UniProtKB-KW"/>
</dbReference>
<dbReference type="GO" id="GO:0009092">
    <property type="term" value="P:homoserine metabolic process"/>
    <property type="evidence" value="ECO:0007669"/>
    <property type="project" value="TreeGrafter"/>
</dbReference>
<evidence type="ECO:0000313" key="5">
    <source>
        <dbReference type="Proteomes" id="UP000286287"/>
    </source>
</evidence>
<dbReference type="RefSeq" id="WP_119766982.1">
    <property type="nucleotide sequence ID" value="NZ_QYUJ01000030.1"/>
</dbReference>
<dbReference type="GO" id="GO:0009086">
    <property type="term" value="P:methionine biosynthetic process"/>
    <property type="evidence" value="ECO:0007669"/>
    <property type="project" value="TreeGrafter"/>
</dbReference>
<feature type="active site" evidence="2">
    <location>
        <position position="317"/>
    </location>
</feature>
<dbReference type="AlphaFoldDB" id="A0A418V077"/>